<dbReference type="EMBL" id="JANJYI010000008">
    <property type="protein sequence ID" value="KAK2637883.1"/>
    <property type="molecule type" value="Genomic_DNA"/>
</dbReference>
<keyword evidence="3" id="KW-1185">Reference proteome</keyword>
<feature type="region of interest" description="Disordered" evidence="1">
    <location>
        <begin position="146"/>
        <end position="171"/>
    </location>
</feature>
<feature type="compositionally biased region" description="Low complexity" evidence="1">
    <location>
        <begin position="161"/>
        <end position="171"/>
    </location>
</feature>
<dbReference type="PANTHER" id="PTHR47481:SF22">
    <property type="entry name" value="RETROTRANSPOSON GAG DOMAIN-CONTAINING PROTEIN"/>
    <property type="match status" value="1"/>
</dbReference>
<protein>
    <submittedName>
        <fullName evidence="2">Uncharacterized protein</fullName>
    </submittedName>
</protein>
<dbReference type="PANTHER" id="PTHR47481">
    <property type="match status" value="1"/>
</dbReference>
<dbReference type="Pfam" id="PF14223">
    <property type="entry name" value="Retrotran_gag_2"/>
    <property type="match status" value="1"/>
</dbReference>
<reference evidence="2" key="1">
    <citation type="journal article" date="2023" name="Plant J.">
        <title>Genome sequences and population genomics provide insights into the demographic history, inbreeding, and mutation load of two 'living fossil' tree species of Dipteronia.</title>
        <authorList>
            <person name="Feng Y."/>
            <person name="Comes H.P."/>
            <person name="Chen J."/>
            <person name="Zhu S."/>
            <person name="Lu R."/>
            <person name="Zhang X."/>
            <person name="Li P."/>
            <person name="Qiu J."/>
            <person name="Olsen K.M."/>
            <person name="Qiu Y."/>
        </authorList>
    </citation>
    <scope>NUCLEOTIDE SEQUENCE</scope>
    <source>
        <strain evidence="2">KIB01</strain>
    </source>
</reference>
<comment type="caution">
    <text evidence="2">The sequence shown here is derived from an EMBL/GenBank/DDBJ whole genome shotgun (WGS) entry which is preliminary data.</text>
</comment>
<dbReference type="AlphaFoldDB" id="A0AAD9TLM6"/>
<name>A0AAD9TLM6_9ROSI</name>
<evidence type="ECO:0000256" key="1">
    <source>
        <dbReference type="SAM" id="MobiDB-lite"/>
    </source>
</evidence>
<accession>A0AAD9TLM6</accession>
<evidence type="ECO:0000313" key="2">
    <source>
        <dbReference type="EMBL" id="KAK2637883.1"/>
    </source>
</evidence>
<evidence type="ECO:0000313" key="3">
    <source>
        <dbReference type="Proteomes" id="UP001280121"/>
    </source>
</evidence>
<sequence length="171" mass="18791">MIVNKQLMFMFVKGNTHEHVNCLTLLPVQSEDSKGFATTLAYPLKHQLQNVKKGASSIAEFVLKVKTIGDSLKAAGQTISDNDLILSILHGVGRDYDSVVSVITSQRGNISLQETQYLLLNHEQRIADFDSTTQLDITTPSANFVIGNQGDRRNQKGGFNGSNNYNNGGRH</sequence>
<proteinExistence type="predicted"/>
<gene>
    <name evidence="2" type="ORF">Ddye_025678</name>
</gene>
<organism evidence="2 3">
    <name type="scientific">Dipteronia dyeriana</name>
    <dbReference type="NCBI Taxonomy" id="168575"/>
    <lineage>
        <taxon>Eukaryota</taxon>
        <taxon>Viridiplantae</taxon>
        <taxon>Streptophyta</taxon>
        <taxon>Embryophyta</taxon>
        <taxon>Tracheophyta</taxon>
        <taxon>Spermatophyta</taxon>
        <taxon>Magnoliopsida</taxon>
        <taxon>eudicotyledons</taxon>
        <taxon>Gunneridae</taxon>
        <taxon>Pentapetalae</taxon>
        <taxon>rosids</taxon>
        <taxon>malvids</taxon>
        <taxon>Sapindales</taxon>
        <taxon>Sapindaceae</taxon>
        <taxon>Hippocastanoideae</taxon>
        <taxon>Acereae</taxon>
        <taxon>Dipteronia</taxon>
    </lineage>
</organism>
<dbReference type="Proteomes" id="UP001280121">
    <property type="component" value="Unassembled WGS sequence"/>
</dbReference>